<dbReference type="EMBL" id="KN818248">
    <property type="protein sequence ID" value="KIL64569.1"/>
    <property type="molecule type" value="Genomic_DNA"/>
</dbReference>
<dbReference type="InParanoid" id="A0A0C2TCP0"/>
<evidence type="ECO:0000313" key="2">
    <source>
        <dbReference type="Proteomes" id="UP000054549"/>
    </source>
</evidence>
<dbReference type="HOGENOM" id="CLU_3031872_0_0_1"/>
<evidence type="ECO:0000313" key="1">
    <source>
        <dbReference type="EMBL" id="KIL64569.1"/>
    </source>
</evidence>
<gene>
    <name evidence="1" type="ORF">M378DRAFT_163019</name>
</gene>
<sequence>MTFACQRRVPRVTRPDQSCSFLCLFVHISPNRRASIKANVWTHRHRSIWLYESVK</sequence>
<name>A0A0C2TCP0_AMAMK</name>
<dbReference type="Proteomes" id="UP000054549">
    <property type="component" value="Unassembled WGS sequence"/>
</dbReference>
<organism evidence="1 2">
    <name type="scientific">Amanita muscaria (strain Koide BX008)</name>
    <dbReference type="NCBI Taxonomy" id="946122"/>
    <lineage>
        <taxon>Eukaryota</taxon>
        <taxon>Fungi</taxon>
        <taxon>Dikarya</taxon>
        <taxon>Basidiomycota</taxon>
        <taxon>Agaricomycotina</taxon>
        <taxon>Agaricomycetes</taxon>
        <taxon>Agaricomycetidae</taxon>
        <taxon>Agaricales</taxon>
        <taxon>Pluteineae</taxon>
        <taxon>Amanitaceae</taxon>
        <taxon>Amanita</taxon>
    </lineage>
</organism>
<reference evidence="1 2" key="1">
    <citation type="submission" date="2014-04" db="EMBL/GenBank/DDBJ databases">
        <title>Evolutionary Origins and Diversification of the Mycorrhizal Mutualists.</title>
        <authorList>
            <consortium name="DOE Joint Genome Institute"/>
            <consortium name="Mycorrhizal Genomics Consortium"/>
            <person name="Kohler A."/>
            <person name="Kuo A."/>
            <person name="Nagy L.G."/>
            <person name="Floudas D."/>
            <person name="Copeland A."/>
            <person name="Barry K.W."/>
            <person name="Cichocki N."/>
            <person name="Veneault-Fourrey C."/>
            <person name="LaButti K."/>
            <person name="Lindquist E.A."/>
            <person name="Lipzen A."/>
            <person name="Lundell T."/>
            <person name="Morin E."/>
            <person name="Murat C."/>
            <person name="Riley R."/>
            <person name="Ohm R."/>
            <person name="Sun H."/>
            <person name="Tunlid A."/>
            <person name="Henrissat B."/>
            <person name="Grigoriev I.V."/>
            <person name="Hibbett D.S."/>
            <person name="Martin F."/>
        </authorList>
    </citation>
    <scope>NUCLEOTIDE SEQUENCE [LARGE SCALE GENOMIC DNA]</scope>
    <source>
        <strain evidence="1 2">Koide BX008</strain>
    </source>
</reference>
<proteinExistence type="predicted"/>
<protein>
    <submittedName>
        <fullName evidence="1">Uncharacterized protein</fullName>
    </submittedName>
</protein>
<accession>A0A0C2TCP0</accession>
<keyword evidence="2" id="KW-1185">Reference proteome</keyword>
<dbReference type="AlphaFoldDB" id="A0A0C2TCP0"/>